<protein>
    <submittedName>
        <fullName evidence="3">GTPase activator</fullName>
    </submittedName>
</protein>
<accession>A0A9W9Z2V6</accession>
<feature type="compositionally biased region" description="Acidic residues" evidence="1">
    <location>
        <begin position="711"/>
        <end position="727"/>
    </location>
</feature>
<feature type="region of interest" description="Disordered" evidence="1">
    <location>
        <begin position="611"/>
        <end position="733"/>
    </location>
</feature>
<dbReference type="OrthoDB" id="5968418at2759"/>
<feature type="compositionally biased region" description="Polar residues" evidence="1">
    <location>
        <begin position="263"/>
        <end position="282"/>
    </location>
</feature>
<reference evidence="3" key="1">
    <citation type="submission" date="2023-01" db="EMBL/GenBank/DDBJ databases">
        <title>Genome assembly of the deep-sea coral Lophelia pertusa.</title>
        <authorList>
            <person name="Herrera S."/>
            <person name="Cordes E."/>
        </authorList>
    </citation>
    <scope>NUCLEOTIDE SEQUENCE</scope>
    <source>
        <strain evidence="3">USNM1676648</strain>
        <tissue evidence="3">Polyp</tissue>
    </source>
</reference>
<dbReference type="Proteomes" id="UP001163046">
    <property type="component" value="Unassembled WGS sequence"/>
</dbReference>
<feature type="compositionally biased region" description="Basic and acidic residues" evidence="1">
    <location>
        <begin position="674"/>
        <end position="694"/>
    </location>
</feature>
<evidence type="ECO:0000259" key="2">
    <source>
        <dbReference type="PROSITE" id="PS50132"/>
    </source>
</evidence>
<dbReference type="GO" id="GO:0005737">
    <property type="term" value="C:cytoplasm"/>
    <property type="evidence" value="ECO:0007669"/>
    <property type="project" value="TreeGrafter"/>
</dbReference>
<feature type="compositionally biased region" description="Basic and acidic residues" evidence="1">
    <location>
        <begin position="568"/>
        <end position="587"/>
    </location>
</feature>
<dbReference type="InterPro" id="IPR016137">
    <property type="entry name" value="RGS"/>
</dbReference>
<dbReference type="GO" id="GO:0001965">
    <property type="term" value="F:G-protein alpha-subunit binding"/>
    <property type="evidence" value="ECO:0007669"/>
    <property type="project" value="InterPro"/>
</dbReference>
<feature type="compositionally biased region" description="Basic and acidic residues" evidence="1">
    <location>
        <begin position="322"/>
        <end position="335"/>
    </location>
</feature>
<feature type="compositionally biased region" description="Polar residues" evidence="1">
    <location>
        <begin position="636"/>
        <end position="646"/>
    </location>
</feature>
<dbReference type="AlphaFoldDB" id="A0A9W9Z2V6"/>
<feature type="region of interest" description="Disordered" evidence="1">
    <location>
        <begin position="1181"/>
        <end position="1214"/>
    </location>
</feature>
<evidence type="ECO:0000313" key="3">
    <source>
        <dbReference type="EMBL" id="KAJ7374132.1"/>
    </source>
</evidence>
<proteinExistence type="predicted"/>
<dbReference type="InterPro" id="IPR042651">
    <property type="entry name" value="Rgs22"/>
</dbReference>
<dbReference type="SUPFAM" id="SSF48097">
    <property type="entry name" value="Regulator of G-protein signaling, RGS"/>
    <property type="match status" value="1"/>
</dbReference>
<dbReference type="Gene3D" id="1.10.167.10">
    <property type="entry name" value="Regulator of G-protein Signalling 4, domain 2"/>
    <property type="match status" value="1"/>
</dbReference>
<evidence type="ECO:0000256" key="1">
    <source>
        <dbReference type="SAM" id="MobiDB-lite"/>
    </source>
</evidence>
<organism evidence="3 4">
    <name type="scientific">Desmophyllum pertusum</name>
    <dbReference type="NCBI Taxonomy" id="174260"/>
    <lineage>
        <taxon>Eukaryota</taxon>
        <taxon>Metazoa</taxon>
        <taxon>Cnidaria</taxon>
        <taxon>Anthozoa</taxon>
        <taxon>Hexacorallia</taxon>
        <taxon>Scleractinia</taxon>
        <taxon>Caryophylliina</taxon>
        <taxon>Caryophylliidae</taxon>
        <taxon>Desmophyllum</taxon>
    </lineage>
</organism>
<evidence type="ECO:0000313" key="4">
    <source>
        <dbReference type="Proteomes" id="UP001163046"/>
    </source>
</evidence>
<feature type="compositionally biased region" description="Low complexity" evidence="1">
    <location>
        <begin position="289"/>
        <end position="310"/>
    </location>
</feature>
<feature type="region of interest" description="Disordered" evidence="1">
    <location>
        <begin position="565"/>
        <end position="592"/>
    </location>
</feature>
<dbReference type="InterPro" id="IPR044926">
    <property type="entry name" value="RGS_subdomain_2"/>
</dbReference>
<dbReference type="GO" id="GO:0005634">
    <property type="term" value="C:nucleus"/>
    <property type="evidence" value="ECO:0007669"/>
    <property type="project" value="TreeGrafter"/>
</dbReference>
<dbReference type="EMBL" id="MU826829">
    <property type="protein sequence ID" value="KAJ7374132.1"/>
    <property type="molecule type" value="Genomic_DNA"/>
</dbReference>
<dbReference type="InterPro" id="IPR036305">
    <property type="entry name" value="RGS_sf"/>
</dbReference>
<comment type="caution">
    <text evidence="3">The sequence shown here is derived from an EMBL/GenBank/DDBJ whole genome shotgun (WGS) entry which is preliminary data.</text>
</comment>
<feature type="compositionally biased region" description="Low complexity" evidence="1">
    <location>
        <begin position="252"/>
        <end position="262"/>
    </location>
</feature>
<gene>
    <name evidence="3" type="primary">RGS22_2</name>
    <name evidence="3" type="ORF">OS493_009469</name>
</gene>
<sequence length="1242" mass="138602">MSVSSSASSNENLDEITESNLERLLLEDEGLVDFFNSFLALPYNNELEVFEEFFEKIADDVGKGDAKGASALRQFTHFKGTIYDVADNQSRIGYYVTILDKVQGLEFVKKYRLPLFLRSELYAEYKLSKHLSAVQESFVHCLYSESSDDDDSGVEEPTLLHPSGRRRSVVSFNLSPSLNDAQSTDGEADSENEGHFYLPTNVRSIEETFDAWQDSFKPHSESRTSMFSSGGSSPYPHSPQIREEDELLETQSSSSCYSAQESDATVTNNNVRPASRLSFVSDNSEKTLSPEPRSRVSSASSVSLVLETSSQTGSLQEGSNVGDKDSRDPRGEDDMTRSLSSVLSFITEHGQVKRNSPPLERFVDEPALAADLISREDIEGDGPYTSKEEPVVESEGTVEQEDLISREEVEGNSTNTSKKKSMLESEPVVTSSIIIETTSIEGTVSELNMIKSDTGRSEEEIPPVNEIRVNITDKDTKELPAEGNVPSINVEMMCTGDEEVLVKGISLTVTSADSNSVAEAVNEETSESVPIDGLNKELSETTEDLFNADESLSLSDAVVDYSGSIEVSRGEERQELEVQTSQKDDVKPIGSDEEDCLHCKKFSKRKDAIPATKAAVDNSPKEYNSLNDEDSKQSKSLDLNSDTGETASVDEYSVQKSTENESIAEEQASLGKSTLRELDLDSDIRNERSTFEIREDNDDDEQETAEKENESEALDSQDKEPDEDDEGGYTTEASATTLQGIRGVFGKRRRCSTAATSVAFDVADESAFSEDGSEMEEKPFDLATKEGLDGFKEFLLETSGEKLLQFWLEVECGKYLEHDDEKSRLVQCLRDRFWRSGGIYEFSAGTKSRLNLVDASTLTYDRLFVIQPDVLEPLLSYWCIRFTMHQQRTSHCGDLEYNRLSKERPKSCVKRENALSNLPQVPVHMGLSQVLPNKTVTRPQSSYVNKTGIQHQTSRPQVRAKSAHPRLLQPPKYMHTNASTKQLQYIIAPVKTGYGFEQPPGPSFPVEPEPDYLPSVRLFINPVPSPDSKIQKIVRTLHRTAVFADDSTPASVKETGTKSGAMLDSLIQGLIYERQTGNYFKVFLQNSGNETMYANFVVSGSAQDVHVHRDIQLQVHKELEPPYEELFDAVEDHVLHSLLEPWNMLIEQEKDLYCLEVPTEQKLRHIEIKMLATRRQSIVQTHGGLGNAEDEHEKERISVEEANRPFPVPKDGSRLNLSLETETKLNISKNFSTRSTLEVSKI</sequence>
<feature type="domain" description="RGS" evidence="2">
    <location>
        <begin position="782"/>
        <end position="833"/>
    </location>
</feature>
<dbReference type="PANTHER" id="PTHR46583:SF1">
    <property type="entry name" value="REGULATOR OF G-PROTEIN SIGNALING 22"/>
    <property type="match status" value="1"/>
</dbReference>
<dbReference type="PANTHER" id="PTHR46583">
    <property type="entry name" value="REGULATOR OF G-PROTEIN SIGNALING 22"/>
    <property type="match status" value="1"/>
</dbReference>
<feature type="compositionally biased region" description="Low complexity" evidence="1">
    <location>
        <begin position="223"/>
        <end position="239"/>
    </location>
</feature>
<feature type="region of interest" description="Disordered" evidence="1">
    <location>
        <begin position="220"/>
        <end position="239"/>
    </location>
</feature>
<feature type="region of interest" description="Disordered" evidence="1">
    <location>
        <begin position="245"/>
        <end position="335"/>
    </location>
</feature>
<feature type="compositionally biased region" description="Basic and acidic residues" evidence="1">
    <location>
        <begin position="1189"/>
        <end position="1203"/>
    </location>
</feature>
<keyword evidence="4" id="KW-1185">Reference proteome</keyword>
<name>A0A9W9Z2V6_9CNID</name>
<dbReference type="PROSITE" id="PS50132">
    <property type="entry name" value="RGS"/>
    <property type="match status" value="1"/>
</dbReference>
<dbReference type="GO" id="GO:0009966">
    <property type="term" value="P:regulation of signal transduction"/>
    <property type="evidence" value="ECO:0007669"/>
    <property type="project" value="InterPro"/>
</dbReference>
<feature type="region of interest" description="Disordered" evidence="1">
    <location>
        <begin position="373"/>
        <end position="428"/>
    </location>
</feature>